<keyword evidence="2 11" id="KW-0690">Ribosome biogenesis</keyword>
<keyword evidence="15" id="KW-1185">Reference proteome</keyword>
<comment type="subcellular location">
    <subcellularLocation>
        <location evidence="11">Cytoplasm</location>
    </subcellularLocation>
</comment>
<evidence type="ECO:0000256" key="6">
    <source>
        <dbReference type="ARBA" id="ARBA00022730"/>
    </source>
</evidence>
<dbReference type="PROSITE" id="PS50880">
    <property type="entry name" value="TOPRIM"/>
    <property type="match status" value="1"/>
</dbReference>
<dbReference type="GO" id="GO:0019843">
    <property type="term" value="F:rRNA binding"/>
    <property type="evidence" value="ECO:0007669"/>
    <property type="project" value="UniProtKB-KW"/>
</dbReference>
<keyword evidence="6 11" id="KW-0699">rRNA-binding</keyword>
<evidence type="ECO:0000259" key="13">
    <source>
        <dbReference type="PROSITE" id="PS50880"/>
    </source>
</evidence>
<sequence>MKINEIIIVEGKDDTVRVKQAVECDTLETNGSALNEETLQAIEHAAEKRGVIILTDPDYPGNKIRTTIEKRVPSAKQAFVDASIARNKRGKIGIEHAPLDAIRDALINVSTPFDSSVETVSKELLVELGLIMGPGARERRSKVCNNLKLGYCNGKQLFHRLNAFGVTEEDVILALKKGG</sequence>
<dbReference type="PANTHER" id="PTHR39156">
    <property type="entry name" value="RIBONUCLEASE M5"/>
    <property type="match status" value="1"/>
</dbReference>
<dbReference type="GO" id="GO:0046872">
    <property type="term" value="F:metal ion binding"/>
    <property type="evidence" value="ECO:0007669"/>
    <property type="project" value="UniProtKB-KW"/>
</dbReference>
<dbReference type="Gene3D" id="3.40.1360.10">
    <property type="match status" value="1"/>
</dbReference>
<dbReference type="EMBL" id="SCWB01000016">
    <property type="protein sequence ID" value="TDM07217.1"/>
    <property type="molecule type" value="Genomic_DNA"/>
</dbReference>
<name>A0A4V3BES4_9STAP</name>
<comment type="function">
    <text evidence="11">Required for correct processing of both the 5' and 3' ends of 5S rRNA precursor. Cleaves both sides of a double-stranded region yielding mature 5S rRNA in one step.</text>
</comment>
<dbReference type="AlphaFoldDB" id="A0A4V3BES4"/>
<dbReference type="NCBIfam" id="TIGR00334">
    <property type="entry name" value="5S_RNA_mat_M5"/>
    <property type="match status" value="1"/>
</dbReference>
<keyword evidence="9" id="KW-0460">Magnesium</keyword>
<dbReference type="InterPro" id="IPR006171">
    <property type="entry name" value="TOPRIM_dom"/>
</dbReference>
<dbReference type="Proteomes" id="UP000294802">
    <property type="component" value="Unassembled WGS sequence"/>
</dbReference>
<evidence type="ECO:0000256" key="2">
    <source>
        <dbReference type="ARBA" id="ARBA00022517"/>
    </source>
</evidence>
<evidence type="ECO:0000256" key="3">
    <source>
        <dbReference type="ARBA" id="ARBA00022552"/>
    </source>
</evidence>
<keyword evidence="7 11" id="KW-0255">Endonuclease</keyword>
<dbReference type="PANTHER" id="PTHR39156:SF1">
    <property type="entry name" value="RIBONUCLEASE M5"/>
    <property type="match status" value="1"/>
</dbReference>
<dbReference type="Pfam" id="PF13331">
    <property type="entry name" value="DUF4093"/>
    <property type="match status" value="1"/>
</dbReference>
<dbReference type="EC" id="3.1.26.8" evidence="11 12"/>
<dbReference type="RefSeq" id="WP_133444401.1">
    <property type="nucleotide sequence ID" value="NZ_SCWB01000016.1"/>
</dbReference>
<dbReference type="FunFam" id="3.40.1360.10:FF:000006">
    <property type="entry name" value="Ribonuclease M5"/>
    <property type="match status" value="1"/>
</dbReference>
<dbReference type="InterPro" id="IPR025156">
    <property type="entry name" value="RNase_M5_C"/>
</dbReference>
<keyword evidence="4 11" id="KW-0540">Nuclease</keyword>
<dbReference type="CDD" id="cd01027">
    <property type="entry name" value="TOPRIM_RNase_M5_like"/>
    <property type="match status" value="1"/>
</dbReference>
<keyword evidence="1 11" id="KW-0963">Cytoplasm</keyword>
<dbReference type="HAMAP" id="MF_01469">
    <property type="entry name" value="RNase_M5"/>
    <property type="match status" value="1"/>
</dbReference>
<comment type="catalytic activity">
    <reaction evidence="11">
        <text>Endonucleolytic cleavage of RNA, removing 21 and 42 nucleotides, respectively, from the 5'- and 3'-termini of a 5S-rRNA precursor.</text>
        <dbReference type="EC" id="3.1.26.8"/>
    </reaction>
</comment>
<organism evidence="14 15">
    <name type="scientific">Macrococcus lamae</name>
    <dbReference type="NCBI Taxonomy" id="198484"/>
    <lineage>
        <taxon>Bacteria</taxon>
        <taxon>Bacillati</taxon>
        <taxon>Bacillota</taxon>
        <taxon>Bacilli</taxon>
        <taxon>Bacillales</taxon>
        <taxon>Staphylococcaceae</taxon>
        <taxon>Macrococcus</taxon>
    </lineage>
</organism>
<evidence type="ECO:0000256" key="11">
    <source>
        <dbReference type="HAMAP-Rule" id="MF_01469"/>
    </source>
</evidence>
<dbReference type="SMART" id="SM00493">
    <property type="entry name" value="TOPRIM"/>
    <property type="match status" value="1"/>
</dbReference>
<keyword evidence="3 11" id="KW-0698">rRNA processing</keyword>
<protein>
    <recommendedName>
        <fullName evidence="11 12">Ribonuclease M5</fullName>
        <ecNumber evidence="11 12">3.1.26.8</ecNumber>
    </recommendedName>
    <alternativeName>
        <fullName evidence="11">RNase M5</fullName>
    </alternativeName>
    <alternativeName>
        <fullName evidence="11">Ribosomal RNA terminal maturase M5</fullName>
    </alternativeName>
</protein>
<gene>
    <name evidence="11 14" type="primary">rnmV</name>
    <name evidence="14" type="ORF">ERX29_09245</name>
</gene>
<dbReference type="OrthoDB" id="9791329at2"/>
<dbReference type="GO" id="GO:0006364">
    <property type="term" value="P:rRNA processing"/>
    <property type="evidence" value="ECO:0007669"/>
    <property type="project" value="UniProtKB-UniRule"/>
</dbReference>
<evidence type="ECO:0000256" key="4">
    <source>
        <dbReference type="ARBA" id="ARBA00022722"/>
    </source>
</evidence>
<feature type="domain" description="Toprim" evidence="13">
    <location>
        <begin position="4"/>
        <end position="87"/>
    </location>
</feature>
<evidence type="ECO:0000313" key="14">
    <source>
        <dbReference type="EMBL" id="TDM07217.1"/>
    </source>
</evidence>
<evidence type="ECO:0000256" key="5">
    <source>
        <dbReference type="ARBA" id="ARBA00022723"/>
    </source>
</evidence>
<evidence type="ECO:0000256" key="9">
    <source>
        <dbReference type="ARBA" id="ARBA00022842"/>
    </source>
</evidence>
<reference evidence="14 15" key="1">
    <citation type="submission" date="2019-01" db="EMBL/GenBank/DDBJ databases">
        <title>Draft genome sequences of the type strains of six Macrococcus species.</title>
        <authorList>
            <person name="Mazhar S."/>
            <person name="Altermann E."/>
            <person name="Hill C."/>
            <person name="Mcauliffe O."/>
        </authorList>
    </citation>
    <scope>NUCLEOTIDE SEQUENCE [LARGE SCALE GENOMIC DNA]</scope>
    <source>
        <strain evidence="14 15">CCM4815</strain>
    </source>
</reference>
<keyword evidence="5" id="KW-0479">Metal-binding</keyword>
<evidence type="ECO:0000313" key="15">
    <source>
        <dbReference type="Proteomes" id="UP000294802"/>
    </source>
</evidence>
<dbReference type="InterPro" id="IPR034141">
    <property type="entry name" value="TOPRIM_RNase_M5-like"/>
</dbReference>
<dbReference type="SUPFAM" id="SSF110455">
    <property type="entry name" value="Toprim domain"/>
    <property type="match status" value="1"/>
</dbReference>
<evidence type="ECO:0000256" key="10">
    <source>
        <dbReference type="ARBA" id="ARBA00022884"/>
    </source>
</evidence>
<dbReference type="GO" id="GO:0043822">
    <property type="term" value="F:ribonuclease M5 activity"/>
    <property type="evidence" value="ECO:0007669"/>
    <property type="project" value="UniProtKB-UniRule"/>
</dbReference>
<keyword evidence="8 11" id="KW-0378">Hydrolase</keyword>
<evidence type="ECO:0000256" key="12">
    <source>
        <dbReference type="NCBIfam" id="TIGR00334"/>
    </source>
</evidence>
<comment type="similarity">
    <text evidence="11">Belongs to the ribonuclease M5 family.</text>
</comment>
<evidence type="ECO:0000256" key="8">
    <source>
        <dbReference type="ARBA" id="ARBA00022801"/>
    </source>
</evidence>
<comment type="caution">
    <text evidence="14">The sequence shown here is derived from an EMBL/GenBank/DDBJ whole genome shotgun (WGS) entry which is preliminary data.</text>
</comment>
<dbReference type="GO" id="GO:0005737">
    <property type="term" value="C:cytoplasm"/>
    <property type="evidence" value="ECO:0007669"/>
    <property type="project" value="UniProtKB-SubCell"/>
</dbReference>
<dbReference type="Pfam" id="PF01751">
    <property type="entry name" value="Toprim"/>
    <property type="match status" value="1"/>
</dbReference>
<accession>A0A4V3BES4</accession>
<keyword evidence="10 11" id="KW-0694">RNA-binding</keyword>
<evidence type="ECO:0000256" key="7">
    <source>
        <dbReference type="ARBA" id="ARBA00022759"/>
    </source>
</evidence>
<proteinExistence type="inferred from homology"/>
<dbReference type="InterPro" id="IPR004466">
    <property type="entry name" value="RNase_M5"/>
</dbReference>
<evidence type="ECO:0000256" key="1">
    <source>
        <dbReference type="ARBA" id="ARBA00022490"/>
    </source>
</evidence>